<feature type="domain" description="MgtC/SapB/SrpB/YhiD N-terminal" evidence="8">
    <location>
        <begin position="12"/>
        <end position="131"/>
    </location>
</feature>
<evidence type="ECO:0000256" key="4">
    <source>
        <dbReference type="ARBA" id="ARBA00022692"/>
    </source>
</evidence>
<dbReference type="InterPro" id="IPR003416">
    <property type="entry name" value="MgtC/SapB/SrpB/YhiD_fam"/>
</dbReference>
<evidence type="ECO:0000313" key="10">
    <source>
        <dbReference type="Proteomes" id="UP000178943"/>
    </source>
</evidence>
<evidence type="ECO:0000256" key="1">
    <source>
        <dbReference type="ARBA" id="ARBA00004651"/>
    </source>
</evidence>
<protein>
    <recommendedName>
        <fullName evidence="8">MgtC/SapB/SrpB/YhiD N-terminal domain-containing protein</fullName>
    </recommendedName>
</protein>
<evidence type="ECO:0000256" key="2">
    <source>
        <dbReference type="ARBA" id="ARBA00009298"/>
    </source>
</evidence>
<keyword evidence="3" id="KW-1003">Cell membrane</keyword>
<comment type="similarity">
    <text evidence="2">Belongs to the MgtC/SapB family.</text>
</comment>
<dbReference type="Pfam" id="PF02308">
    <property type="entry name" value="MgtC"/>
    <property type="match status" value="1"/>
</dbReference>
<proteinExistence type="inferred from homology"/>
<keyword evidence="4 7" id="KW-0812">Transmembrane</keyword>
<dbReference type="GO" id="GO:0005886">
    <property type="term" value="C:plasma membrane"/>
    <property type="evidence" value="ECO:0007669"/>
    <property type="project" value="UniProtKB-SubCell"/>
</dbReference>
<feature type="transmembrane region" description="Helical" evidence="7">
    <location>
        <begin position="63"/>
        <end position="81"/>
    </location>
</feature>
<sequence>MMFMPEDIIKVILAIIIGGLIGAEREYHDKAAGIRTMILICVGAVLFTVFSIKLGGQGEATRIAANIVTGIGFIGAGVILREGGRVVGLTTAATIWLTASIGMGIGAGYFLFSSIVATVMLVVLWLFLIIEDKIASRRDHRTYEILNCISTERFEKLQTEIKDCGLRIRNRKLLKTEAGITCSLEVAGSRKDHEKFMQILNNDLEIKEIRF</sequence>
<evidence type="ECO:0000313" key="9">
    <source>
        <dbReference type="EMBL" id="OGF60011.1"/>
    </source>
</evidence>
<dbReference type="PRINTS" id="PR01837">
    <property type="entry name" value="MGTCSAPBPROT"/>
</dbReference>
<dbReference type="InterPro" id="IPR049177">
    <property type="entry name" value="MgtC_SapB_SrpB_YhiD_N"/>
</dbReference>
<keyword evidence="6 7" id="KW-0472">Membrane</keyword>
<gene>
    <name evidence="9" type="ORF">A2Y62_18515</name>
</gene>
<comment type="caution">
    <text evidence="9">The sequence shown here is derived from an EMBL/GenBank/DDBJ whole genome shotgun (WGS) entry which is preliminary data.</text>
</comment>
<dbReference type="PANTHER" id="PTHR33778:SF1">
    <property type="entry name" value="MAGNESIUM TRANSPORTER YHID-RELATED"/>
    <property type="match status" value="1"/>
</dbReference>
<dbReference type="AlphaFoldDB" id="A0A1F5VAQ8"/>
<reference evidence="9 10" key="1">
    <citation type="journal article" date="2016" name="Nat. Commun.">
        <title>Thousands of microbial genomes shed light on interconnected biogeochemical processes in an aquifer system.</title>
        <authorList>
            <person name="Anantharaman K."/>
            <person name="Brown C.T."/>
            <person name="Hug L.A."/>
            <person name="Sharon I."/>
            <person name="Castelle C.J."/>
            <person name="Probst A.J."/>
            <person name="Thomas B.C."/>
            <person name="Singh A."/>
            <person name="Wilkins M.J."/>
            <person name="Karaoz U."/>
            <person name="Brodie E.L."/>
            <person name="Williams K.H."/>
            <person name="Hubbard S.S."/>
            <person name="Banfield J.F."/>
        </authorList>
    </citation>
    <scope>NUCLEOTIDE SEQUENCE [LARGE SCALE GENOMIC DNA]</scope>
</reference>
<organism evidence="9 10">
    <name type="scientific">Candidatus Fischerbacteria bacterium RBG_13_37_8</name>
    <dbReference type="NCBI Taxonomy" id="1817863"/>
    <lineage>
        <taxon>Bacteria</taxon>
        <taxon>Candidatus Fischeribacteriota</taxon>
    </lineage>
</organism>
<accession>A0A1F5VAQ8</accession>
<dbReference type="STRING" id="1817863.A2Y62_18515"/>
<feature type="transmembrane region" description="Helical" evidence="7">
    <location>
        <begin position="33"/>
        <end position="51"/>
    </location>
</feature>
<feature type="transmembrane region" description="Helical" evidence="7">
    <location>
        <begin position="101"/>
        <end position="128"/>
    </location>
</feature>
<name>A0A1F5VAQ8_9BACT</name>
<dbReference type="PANTHER" id="PTHR33778">
    <property type="entry name" value="PROTEIN MGTC"/>
    <property type="match status" value="1"/>
</dbReference>
<dbReference type="EMBL" id="MFGW01000202">
    <property type="protein sequence ID" value="OGF60011.1"/>
    <property type="molecule type" value="Genomic_DNA"/>
</dbReference>
<evidence type="ECO:0000256" key="6">
    <source>
        <dbReference type="ARBA" id="ARBA00023136"/>
    </source>
</evidence>
<evidence type="ECO:0000256" key="7">
    <source>
        <dbReference type="SAM" id="Phobius"/>
    </source>
</evidence>
<dbReference type="Proteomes" id="UP000178943">
    <property type="component" value="Unassembled WGS sequence"/>
</dbReference>
<keyword evidence="5 7" id="KW-1133">Transmembrane helix</keyword>
<comment type="subcellular location">
    <subcellularLocation>
        <location evidence="1">Cell membrane</location>
        <topology evidence="1">Multi-pass membrane protein</topology>
    </subcellularLocation>
</comment>
<evidence type="ECO:0000256" key="5">
    <source>
        <dbReference type="ARBA" id="ARBA00022989"/>
    </source>
</evidence>
<evidence type="ECO:0000259" key="8">
    <source>
        <dbReference type="Pfam" id="PF02308"/>
    </source>
</evidence>
<evidence type="ECO:0000256" key="3">
    <source>
        <dbReference type="ARBA" id="ARBA00022475"/>
    </source>
</evidence>